<organism evidence="1">
    <name type="scientific">hydrothermal vent metagenome</name>
    <dbReference type="NCBI Taxonomy" id="652676"/>
    <lineage>
        <taxon>unclassified sequences</taxon>
        <taxon>metagenomes</taxon>
        <taxon>ecological metagenomes</taxon>
    </lineage>
</organism>
<protein>
    <recommendedName>
        <fullName evidence="2">GlcNAc-PI de-N-acetylase</fullName>
    </recommendedName>
</protein>
<dbReference type="InterPro" id="IPR024078">
    <property type="entry name" value="LmbE-like_dom_sf"/>
</dbReference>
<dbReference type="GO" id="GO:0016811">
    <property type="term" value="F:hydrolase activity, acting on carbon-nitrogen (but not peptide) bonds, in linear amides"/>
    <property type="evidence" value="ECO:0007669"/>
    <property type="project" value="TreeGrafter"/>
</dbReference>
<dbReference type="Gene3D" id="3.40.50.10320">
    <property type="entry name" value="LmbE-like"/>
    <property type="match status" value="1"/>
</dbReference>
<reference evidence="1" key="1">
    <citation type="submission" date="2018-06" db="EMBL/GenBank/DDBJ databases">
        <authorList>
            <person name="Zhirakovskaya E."/>
        </authorList>
    </citation>
    <scope>NUCLEOTIDE SEQUENCE</scope>
</reference>
<dbReference type="SUPFAM" id="SSF102588">
    <property type="entry name" value="LmbE-like"/>
    <property type="match status" value="1"/>
</dbReference>
<dbReference type="InterPro" id="IPR003737">
    <property type="entry name" value="GlcNAc_PI_deacetylase-related"/>
</dbReference>
<gene>
    <name evidence="1" type="ORF">MNBD_PLANCTO02-752</name>
</gene>
<sequence length="292" mass="33374">MSQNTQQKSDHHLQKQSLEMPLTPFQYTRLSRGSKQRTTDLSELMGDEKIADQTWLFVSPHDDDLCLGAGLLMQAAVVSGVDVQTLIVTDGCLGYCTMDQREDIIDIRKQETFDSFRVLGINQDQVHYINYPDGGLLKYQGRRLAEKGEANIEGYVGLQNAFTYHLRRFRPTRVFVPTHTDLHPDHRYTYSELMISLFHASGAIWPELGAPLVEIPQVYELAVYCDFSTAPNIEVMGNQEVFDRKLKSVEAYKSQLQIAALVNSTRDAGPYEYLREINFKLYSPSNYRGLFE</sequence>
<dbReference type="Pfam" id="PF02585">
    <property type="entry name" value="PIG-L"/>
    <property type="match status" value="1"/>
</dbReference>
<proteinExistence type="predicted"/>
<dbReference type="PANTHER" id="PTHR12993:SF11">
    <property type="entry name" value="N-ACETYLGLUCOSAMINYL-PHOSPHATIDYLINOSITOL DE-N-ACETYLASE"/>
    <property type="match status" value="1"/>
</dbReference>
<dbReference type="EMBL" id="UOGL01000278">
    <property type="protein sequence ID" value="VAX38935.1"/>
    <property type="molecule type" value="Genomic_DNA"/>
</dbReference>
<dbReference type="AlphaFoldDB" id="A0A3B1E191"/>
<accession>A0A3B1E191</accession>
<dbReference type="PANTHER" id="PTHR12993">
    <property type="entry name" value="N-ACETYLGLUCOSAMINYL-PHOSPHATIDYLINOSITOL DE-N-ACETYLASE-RELATED"/>
    <property type="match status" value="1"/>
</dbReference>
<name>A0A3B1E191_9ZZZZ</name>
<evidence type="ECO:0008006" key="2">
    <source>
        <dbReference type="Google" id="ProtNLM"/>
    </source>
</evidence>
<evidence type="ECO:0000313" key="1">
    <source>
        <dbReference type="EMBL" id="VAX38935.1"/>
    </source>
</evidence>